<dbReference type="Pfam" id="PF09753">
    <property type="entry name" value="Use1"/>
    <property type="match status" value="1"/>
</dbReference>
<keyword evidence="6" id="KW-0931">ER-Golgi transport</keyword>
<comment type="caution">
    <text evidence="12">The sequence shown here is derived from an EMBL/GenBank/DDBJ whole genome shotgun (WGS) entry which is preliminary data.</text>
</comment>
<keyword evidence="5" id="KW-0256">Endoplasmic reticulum</keyword>
<feature type="compositionally biased region" description="Acidic residues" evidence="10">
    <location>
        <begin position="113"/>
        <end position="134"/>
    </location>
</feature>
<evidence type="ECO:0000256" key="8">
    <source>
        <dbReference type="ARBA" id="ARBA00022989"/>
    </source>
</evidence>
<evidence type="ECO:0000313" key="12">
    <source>
        <dbReference type="EMBL" id="KAL3428226.1"/>
    </source>
</evidence>
<evidence type="ECO:0000256" key="6">
    <source>
        <dbReference type="ARBA" id="ARBA00022892"/>
    </source>
</evidence>
<comment type="similarity">
    <text evidence="2">Belongs to the USE1 family.</text>
</comment>
<keyword evidence="13" id="KW-1185">Reference proteome</keyword>
<evidence type="ECO:0000256" key="1">
    <source>
        <dbReference type="ARBA" id="ARBA00004163"/>
    </source>
</evidence>
<reference evidence="12 13" key="1">
    <citation type="submission" date="2024-06" db="EMBL/GenBank/DDBJ databases">
        <title>Complete genome of Phlyctema vagabunda strain 19-DSS-EL-015.</title>
        <authorList>
            <person name="Fiorenzani C."/>
        </authorList>
    </citation>
    <scope>NUCLEOTIDE SEQUENCE [LARGE SCALE GENOMIC DNA]</scope>
    <source>
        <strain evidence="12 13">19-DSS-EL-015</strain>
    </source>
</reference>
<evidence type="ECO:0000256" key="3">
    <source>
        <dbReference type="ARBA" id="ARBA00022448"/>
    </source>
</evidence>
<dbReference type="PANTHER" id="PTHR13050:SF7">
    <property type="entry name" value="VESICLE TRANSPORT PROTEIN USE1"/>
    <property type="match status" value="1"/>
</dbReference>
<evidence type="ECO:0000256" key="11">
    <source>
        <dbReference type="SAM" id="Phobius"/>
    </source>
</evidence>
<keyword evidence="3" id="KW-0813">Transport</keyword>
<dbReference type="EMBL" id="JBFCZG010000001">
    <property type="protein sequence ID" value="KAL3428226.1"/>
    <property type="molecule type" value="Genomic_DNA"/>
</dbReference>
<evidence type="ECO:0000256" key="2">
    <source>
        <dbReference type="ARBA" id="ARBA00007891"/>
    </source>
</evidence>
<evidence type="ECO:0000256" key="5">
    <source>
        <dbReference type="ARBA" id="ARBA00022824"/>
    </source>
</evidence>
<keyword evidence="4 11" id="KW-0812">Transmembrane</keyword>
<evidence type="ECO:0000256" key="9">
    <source>
        <dbReference type="ARBA" id="ARBA00023136"/>
    </source>
</evidence>
<feature type="transmembrane region" description="Helical" evidence="11">
    <location>
        <begin position="274"/>
        <end position="294"/>
    </location>
</feature>
<dbReference type="PANTHER" id="PTHR13050">
    <property type="entry name" value="USE1-LIKE PROTEIN"/>
    <property type="match status" value="1"/>
</dbReference>
<sequence>MARLPMATGVEPTSDPTGINLTRLIARLREKLITPDEVTESLLRRSRSEREQVAEIVTYARSLLTRLEQDAQEIKVQTRKQEVQADLIKKRQLVERFGERIEELNEAGQFPEADVDSSDGEDLLGEDTPPETDDQASSTHDYDTGDPILQSPNPELIAAAIAASPSAEEASGLRARFPGSQTAAADTGISTATAEALLTHNRTEQEALTSSLLSMAAQLKAQSHAFAASLEDEKGILDATNETLDKNESGMEAAQKRMGYLRTMTEGKGWWGRMLMYAWIAGLMVIAILIVFVLPKLRF</sequence>
<organism evidence="12 13">
    <name type="scientific">Phlyctema vagabunda</name>
    <dbReference type="NCBI Taxonomy" id="108571"/>
    <lineage>
        <taxon>Eukaryota</taxon>
        <taxon>Fungi</taxon>
        <taxon>Dikarya</taxon>
        <taxon>Ascomycota</taxon>
        <taxon>Pezizomycotina</taxon>
        <taxon>Leotiomycetes</taxon>
        <taxon>Helotiales</taxon>
        <taxon>Dermateaceae</taxon>
        <taxon>Phlyctema</taxon>
    </lineage>
</organism>
<comment type="subcellular location">
    <subcellularLocation>
        <location evidence="1">Endoplasmic reticulum membrane</location>
        <topology evidence="1">Single-pass type IV membrane protein</topology>
    </subcellularLocation>
</comment>
<evidence type="ECO:0000313" key="13">
    <source>
        <dbReference type="Proteomes" id="UP001629113"/>
    </source>
</evidence>
<proteinExistence type="inferred from homology"/>
<evidence type="ECO:0000256" key="4">
    <source>
        <dbReference type="ARBA" id="ARBA00022692"/>
    </source>
</evidence>
<name>A0ABR4PZ69_9HELO</name>
<keyword evidence="7" id="KW-0653">Protein transport</keyword>
<gene>
    <name evidence="12" type="ORF">PVAG01_01735</name>
</gene>
<feature type="region of interest" description="Disordered" evidence="10">
    <location>
        <begin position="104"/>
        <end position="151"/>
    </location>
</feature>
<protein>
    <submittedName>
        <fullName evidence="12">Protein transport protein use1</fullName>
    </submittedName>
</protein>
<evidence type="ECO:0000256" key="7">
    <source>
        <dbReference type="ARBA" id="ARBA00022927"/>
    </source>
</evidence>
<dbReference type="Proteomes" id="UP001629113">
    <property type="component" value="Unassembled WGS sequence"/>
</dbReference>
<accession>A0ABR4PZ69</accession>
<dbReference type="InterPro" id="IPR019150">
    <property type="entry name" value="Vesicle_transport_protein_Use1"/>
</dbReference>
<keyword evidence="8 11" id="KW-1133">Transmembrane helix</keyword>
<keyword evidence="9 11" id="KW-0472">Membrane</keyword>
<evidence type="ECO:0000256" key="10">
    <source>
        <dbReference type="SAM" id="MobiDB-lite"/>
    </source>
</evidence>